<dbReference type="RefSeq" id="WP_215628236.1">
    <property type="nucleotide sequence ID" value="NZ_CP067089.2"/>
</dbReference>
<proteinExistence type="predicted"/>
<organism evidence="2 3">
    <name type="scientific">Breznakiella homolactica</name>
    <dbReference type="NCBI Taxonomy" id="2798577"/>
    <lineage>
        <taxon>Bacteria</taxon>
        <taxon>Pseudomonadati</taxon>
        <taxon>Spirochaetota</taxon>
        <taxon>Spirochaetia</taxon>
        <taxon>Spirochaetales</taxon>
        <taxon>Breznakiellaceae</taxon>
        <taxon>Breznakiella</taxon>
    </lineage>
</organism>
<keyword evidence="3" id="KW-1185">Reference proteome</keyword>
<gene>
    <name evidence="2" type="ORF">JFL75_08445</name>
</gene>
<keyword evidence="1" id="KW-0732">Signal</keyword>
<name>A0A7T7XR36_9SPIR</name>
<accession>A0A7T7XR36</accession>
<evidence type="ECO:0000256" key="1">
    <source>
        <dbReference type="SAM" id="SignalP"/>
    </source>
</evidence>
<evidence type="ECO:0000313" key="3">
    <source>
        <dbReference type="Proteomes" id="UP000595917"/>
    </source>
</evidence>
<sequence length="436" mass="50193">MGIRNRRRVSFFFMLSFLFTFAAAAQETPVPGDVPLAAPQGTAAEGQSSSYYIQETDEGIRFIQRLEWEPVEHILDYEIVIEQRFGNSDRYYSFMDERIEDPYIELSLPPGNYRYKILVYNVLNRIDGESEWVYFNVFLAVQPQVDSYTPRYFYLDEPEERRISIRGNNFVRESEMYLMPALREGETEQSLRERGRIIIPRDITYTDIGDGAEIFLNEQDLLTYTYNLVIVNPGGLSTIAGPISVLFQKPMDLNIHAGYSPMFPLYGKPMYGWPGSDGGEDDTVVYEGVIYPVSFNIRITFIPFKKVYGYFGVELSPYYVFNKASNEAGTYTASSHNLGVILYAVYQKPLVNRKYILNVRAGGGISSYLNMYFDYGDNLKSPSFDTWFPVAAAGASFQWYFYKRAFVDFGVEFMHYFVTDMPTGFIRPSITAGWQF</sequence>
<dbReference type="EMBL" id="CP067089">
    <property type="protein sequence ID" value="QQO10931.1"/>
    <property type="molecule type" value="Genomic_DNA"/>
</dbReference>
<feature type="chain" id="PRO_5031203763" evidence="1">
    <location>
        <begin position="25"/>
        <end position="436"/>
    </location>
</feature>
<evidence type="ECO:0000313" key="2">
    <source>
        <dbReference type="EMBL" id="QQO10931.1"/>
    </source>
</evidence>
<dbReference type="AlphaFoldDB" id="A0A7T7XR36"/>
<dbReference type="KEGG" id="bhc:JFL75_08445"/>
<dbReference type="Proteomes" id="UP000595917">
    <property type="component" value="Chromosome"/>
</dbReference>
<feature type="signal peptide" evidence="1">
    <location>
        <begin position="1"/>
        <end position="24"/>
    </location>
</feature>
<protein>
    <submittedName>
        <fullName evidence="2">Uncharacterized protein</fullName>
    </submittedName>
</protein>
<reference evidence="2" key="1">
    <citation type="submission" date="2021-01" db="EMBL/GenBank/DDBJ databases">
        <title>Description of Breznakiella homolactica.</title>
        <authorList>
            <person name="Song Y."/>
            <person name="Brune A."/>
        </authorList>
    </citation>
    <scope>NUCLEOTIDE SEQUENCE</scope>
    <source>
        <strain evidence="2">RmG30</strain>
    </source>
</reference>